<reference evidence="3" key="1">
    <citation type="journal article" date="2019" name="Int. J. Syst. Evol. Microbiol.">
        <title>The Global Catalogue of Microorganisms (GCM) 10K type strain sequencing project: providing services to taxonomists for standard genome sequencing and annotation.</title>
        <authorList>
            <consortium name="The Broad Institute Genomics Platform"/>
            <consortium name="The Broad Institute Genome Sequencing Center for Infectious Disease"/>
            <person name="Wu L."/>
            <person name="Ma J."/>
        </authorList>
    </citation>
    <scope>NUCLEOTIDE SEQUENCE [LARGE SCALE GENOMIC DNA]</scope>
    <source>
        <strain evidence="3">CGMCC 1.18439</strain>
    </source>
</reference>
<organism evidence="2 3">
    <name type="scientific">Deinococcus piscis</name>
    <dbReference type="NCBI Taxonomy" id="394230"/>
    <lineage>
        <taxon>Bacteria</taxon>
        <taxon>Thermotogati</taxon>
        <taxon>Deinococcota</taxon>
        <taxon>Deinococci</taxon>
        <taxon>Deinococcales</taxon>
        <taxon>Deinococcaceae</taxon>
        <taxon>Deinococcus</taxon>
    </lineage>
</organism>
<dbReference type="RefSeq" id="WP_229839081.1">
    <property type="nucleotide sequence ID" value="NZ_BNAL01000032.1"/>
</dbReference>
<dbReference type="EMBL" id="BNAL01000032">
    <property type="protein sequence ID" value="GHG08644.1"/>
    <property type="molecule type" value="Genomic_DNA"/>
</dbReference>
<evidence type="ECO:0000313" key="3">
    <source>
        <dbReference type="Proteomes" id="UP000632154"/>
    </source>
</evidence>
<dbReference type="Proteomes" id="UP000632154">
    <property type="component" value="Unassembled WGS sequence"/>
</dbReference>
<sequence length="317" mass="37327">MPIWTRYRYRVEDYWPLILVLRQSNKYTHGVLVPLSQEQERDPERRKSKGQRRMEQERWLTSMELEDRALDGYLQGLTLAELTEEERAEWQRKNFRFQPDEASPDVLAHREQGPTAVKGSRVIPVPEGWVILGRKAKYRGLPELKDLRCSASIRLLPFIIRWRPEFSDQKLGRAEAKPGRPDQTLAEGRLSLQVNRDFVRLKLKIIHEMTSKKHFYERSPAGTLAAWKKEAELIKGVNAVTRELIALKRWAFVESDTYSAYDTEVRKRVRLWLTSVRHRKAKEAQRVVEKYVVPWRYNPEKIPSKLKQAQQEAIAGE</sequence>
<keyword evidence="3" id="KW-1185">Reference proteome</keyword>
<evidence type="ECO:0000256" key="1">
    <source>
        <dbReference type="SAM" id="MobiDB-lite"/>
    </source>
</evidence>
<gene>
    <name evidence="2" type="ORF">GCM10017783_21510</name>
</gene>
<proteinExistence type="predicted"/>
<evidence type="ECO:0000313" key="2">
    <source>
        <dbReference type="EMBL" id="GHG08644.1"/>
    </source>
</evidence>
<comment type="caution">
    <text evidence="2">The sequence shown here is derived from an EMBL/GenBank/DDBJ whole genome shotgun (WGS) entry which is preliminary data.</text>
</comment>
<feature type="region of interest" description="Disordered" evidence="1">
    <location>
        <begin position="34"/>
        <end position="55"/>
    </location>
</feature>
<protein>
    <submittedName>
        <fullName evidence="2">Uncharacterized protein</fullName>
    </submittedName>
</protein>
<accession>A0ABQ3K983</accession>
<name>A0ABQ3K983_9DEIO</name>